<dbReference type="RefSeq" id="WP_147133806.1">
    <property type="nucleotide sequence ID" value="NZ_VOSC01000019.1"/>
</dbReference>
<reference evidence="2" key="1">
    <citation type="submission" date="2019-08" db="EMBL/GenBank/DDBJ databases">
        <title>Seonamhaeicola sediminis sp. nov., isolated from marine sediment.</title>
        <authorList>
            <person name="Cao W.R."/>
        </authorList>
    </citation>
    <scope>NUCLEOTIDE SEQUENCE [LARGE SCALE GENOMIC DNA]</scope>
    <source>
        <strain evidence="2">Gy8</strain>
    </source>
</reference>
<accession>A0A5C7AUU8</accession>
<gene>
    <name evidence="1" type="ORF">FUA26_07465</name>
</gene>
<dbReference type="OrthoDB" id="1441018at2"/>
<protein>
    <recommendedName>
        <fullName evidence="3">DUF4179 domain-containing protein</fullName>
    </recommendedName>
</protein>
<name>A0A5C7AUU8_9FLAO</name>
<evidence type="ECO:0008006" key="3">
    <source>
        <dbReference type="Google" id="ProtNLM"/>
    </source>
</evidence>
<dbReference type="EMBL" id="VOSC01000019">
    <property type="protein sequence ID" value="TXE11894.1"/>
    <property type="molecule type" value="Genomic_DNA"/>
</dbReference>
<dbReference type="Proteomes" id="UP000321790">
    <property type="component" value="Unassembled WGS sequence"/>
</dbReference>
<sequence length="194" mass="21973">MAQDIRELFKNDKITHETMPENHELRFIKKLDEALPETKTKNTGWLRIAASIILLMGLSFSAYKIINSSQPQPINTNNVAKTPTIETKTLGDISPGLKKVEDYYLASINLELSKIKYTPDTKDLFDGYIEQLGELDKEYKKLSEELTESGPTELTINALIDNLKLRLNLLYRLKSQLKTLSPSQAGTEAEEQSI</sequence>
<proteinExistence type="predicted"/>
<evidence type="ECO:0000313" key="2">
    <source>
        <dbReference type="Proteomes" id="UP000321790"/>
    </source>
</evidence>
<comment type="caution">
    <text evidence="1">The sequence shown here is derived from an EMBL/GenBank/DDBJ whole genome shotgun (WGS) entry which is preliminary data.</text>
</comment>
<organism evidence="1 2">
    <name type="scientific">Seonamhaeicola algicola</name>
    <dbReference type="NCBI Taxonomy" id="1719036"/>
    <lineage>
        <taxon>Bacteria</taxon>
        <taxon>Pseudomonadati</taxon>
        <taxon>Bacteroidota</taxon>
        <taxon>Flavobacteriia</taxon>
        <taxon>Flavobacteriales</taxon>
        <taxon>Flavobacteriaceae</taxon>
    </lineage>
</organism>
<evidence type="ECO:0000313" key="1">
    <source>
        <dbReference type="EMBL" id="TXE11894.1"/>
    </source>
</evidence>
<dbReference type="AlphaFoldDB" id="A0A5C7AUU8"/>
<keyword evidence="2" id="KW-1185">Reference proteome</keyword>